<reference evidence="3" key="1">
    <citation type="journal article" date="2019" name="Int. J. Syst. Evol. Microbiol.">
        <title>The Global Catalogue of Microorganisms (GCM) 10K type strain sequencing project: providing services to taxonomists for standard genome sequencing and annotation.</title>
        <authorList>
            <consortium name="The Broad Institute Genomics Platform"/>
            <consortium name="The Broad Institute Genome Sequencing Center for Infectious Disease"/>
            <person name="Wu L."/>
            <person name="Ma J."/>
        </authorList>
    </citation>
    <scope>NUCLEOTIDE SEQUENCE [LARGE SCALE GENOMIC DNA]</scope>
    <source>
        <strain evidence="3">CGMCC 1.15809</strain>
    </source>
</reference>
<evidence type="ECO:0000256" key="1">
    <source>
        <dbReference type="SAM" id="MobiDB-lite"/>
    </source>
</evidence>
<accession>A0ABW1FU55</accession>
<dbReference type="EMBL" id="JBHSPW010000022">
    <property type="protein sequence ID" value="MFC5897507.1"/>
    <property type="molecule type" value="Genomic_DNA"/>
</dbReference>
<gene>
    <name evidence="2" type="ORF">ACFP3M_32350</name>
</gene>
<dbReference type="RefSeq" id="WP_345077206.1">
    <property type="nucleotide sequence ID" value="NZ_BAAAWG010000001.1"/>
</dbReference>
<organism evidence="2 3">
    <name type="scientific">Streptomyces ramulosus</name>
    <dbReference type="NCBI Taxonomy" id="47762"/>
    <lineage>
        <taxon>Bacteria</taxon>
        <taxon>Bacillati</taxon>
        <taxon>Actinomycetota</taxon>
        <taxon>Actinomycetes</taxon>
        <taxon>Kitasatosporales</taxon>
        <taxon>Streptomycetaceae</taxon>
        <taxon>Streptomyces</taxon>
    </lineage>
</organism>
<evidence type="ECO:0000313" key="3">
    <source>
        <dbReference type="Proteomes" id="UP001596241"/>
    </source>
</evidence>
<proteinExistence type="predicted"/>
<keyword evidence="3" id="KW-1185">Reference proteome</keyword>
<protein>
    <submittedName>
        <fullName evidence="2">Uncharacterized protein</fullName>
    </submittedName>
</protein>
<feature type="region of interest" description="Disordered" evidence="1">
    <location>
        <begin position="74"/>
        <end position="100"/>
    </location>
</feature>
<comment type="caution">
    <text evidence="2">The sequence shown here is derived from an EMBL/GenBank/DDBJ whole genome shotgun (WGS) entry which is preliminary data.</text>
</comment>
<dbReference type="Proteomes" id="UP001596241">
    <property type="component" value="Unassembled WGS sequence"/>
</dbReference>
<evidence type="ECO:0000313" key="2">
    <source>
        <dbReference type="EMBL" id="MFC5897507.1"/>
    </source>
</evidence>
<feature type="region of interest" description="Disordered" evidence="1">
    <location>
        <begin position="1"/>
        <end position="23"/>
    </location>
</feature>
<sequence>MQPTTDLRAAQPAGLPAEAQEPAPQQMLLDERRFDASVTAMLRVLAGVHDSYLAEFDEDLDAVLGAPAGPEGIAGSHRASGLMRRRSTPAVQEPGLDSEPGLRAQRLDRLLGQLVNRARAAVHRCSEPGFDVAIERADKLRVGPAAAATAGVVQVRRMAMAAQELIDRLDPDDAAGPLPTFEPRPWVRELRCA</sequence>
<name>A0ABW1FU55_9ACTN</name>